<comment type="caution">
    <text evidence="2">The sequence shown here is derived from an EMBL/GenBank/DDBJ whole genome shotgun (WGS) entry which is preliminary data.</text>
</comment>
<dbReference type="RefSeq" id="WP_382422600.1">
    <property type="nucleotide sequence ID" value="NZ_JBHSCW010000006.1"/>
</dbReference>
<keyword evidence="3" id="KW-1185">Reference proteome</keyword>
<keyword evidence="1" id="KW-0472">Membrane</keyword>
<evidence type="ECO:0000313" key="3">
    <source>
        <dbReference type="Proteomes" id="UP001595799"/>
    </source>
</evidence>
<keyword evidence="1" id="KW-1133">Transmembrane helix</keyword>
<organism evidence="2 3">
    <name type="scientific">Fodinicurvata halophila</name>
    <dbReference type="NCBI Taxonomy" id="1419723"/>
    <lineage>
        <taxon>Bacteria</taxon>
        <taxon>Pseudomonadati</taxon>
        <taxon>Pseudomonadota</taxon>
        <taxon>Alphaproteobacteria</taxon>
        <taxon>Rhodospirillales</taxon>
        <taxon>Rhodovibrionaceae</taxon>
        <taxon>Fodinicurvata</taxon>
    </lineage>
</organism>
<protein>
    <submittedName>
        <fullName evidence="2">Uncharacterized protein</fullName>
    </submittedName>
</protein>
<proteinExistence type="predicted"/>
<gene>
    <name evidence="2" type="ORF">ACFOW6_11950</name>
</gene>
<sequence>MDRALTVFIYVWIGLFVLANLAGILGQFYLNGFSEGVSYIQEIYNPFNFINYLFSAIVLSPAIGAYFWRENRRAKIA</sequence>
<name>A0ABV8ULW0_9PROT</name>
<dbReference type="Proteomes" id="UP001595799">
    <property type="component" value="Unassembled WGS sequence"/>
</dbReference>
<dbReference type="EMBL" id="JBHSCW010000006">
    <property type="protein sequence ID" value="MFC4352253.1"/>
    <property type="molecule type" value="Genomic_DNA"/>
</dbReference>
<evidence type="ECO:0000313" key="2">
    <source>
        <dbReference type="EMBL" id="MFC4352253.1"/>
    </source>
</evidence>
<reference evidence="3" key="1">
    <citation type="journal article" date="2019" name="Int. J. Syst. Evol. Microbiol.">
        <title>The Global Catalogue of Microorganisms (GCM) 10K type strain sequencing project: providing services to taxonomists for standard genome sequencing and annotation.</title>
        <authorList>
            <consortium name="The Broad Institute Genomics Platform"/>
            <consortium name="The Broad Institute Genome Sequencing Center for Infectious Disease"/>
            <person name="Wu L."/>
            <person name="Ma J."/>
        </authorList>
    </citation>
    <scope>NUCLEOTIDE SEQUENCE [LARGE SCALE GENOMIC DNA]</scope>
    <source>
        <strain evidence="3">CECT 8472</strain>
    </source>
</reference>
<feature type="transmembrane region" description="Helical" evidence="1">
    <location>
        <begin position="49"/>
        <end position="68"/>
    </location>
</feature>
<accession>A0ABV8ULW0</accession>
<evidence type="ECO:0000256" key="1">
    <source>
        <dbReference type="SAM" id="Phobius"/>
    </source>
</evidence>
<keyword evidence="1" id="KW-0812">Transmembrane</keyword>
<feature type="transmembrane region" description="Helical" evidence="1">
    <location>
        <begin position="7"/>
        <end position="29"/>
    </location>
</feature>